<name>A0A5J4V6F9_9EUKA</name>
<evidence type="ECO:0000313" key="2">
    <source>
        <dbReference type="Proteomes" id="UP000324800"/>
    </source>
</evidence>
<gene>
    <name evidence="1" type="ORF">EZS28_026553</name>
</gene>
<dbReference type="AlphaFoldDB" id="A0A5J4V6F9"/>
<reference evidence="1 2" key="1">
    <citation type="submission" date="2019-03" db="EMBL/GenBank/DDBJ databases">
        <title>Single cell metagenomics reveals metabolic interactions within the superorganism composed of flagellate Streblomastix strix and complex community of Bacteroidetes bacteria on its surface.</title>
        <authorList>
            <person name="Treitli S.C."/>
            <person name="Kolisko M."/>
            <person name="Husnik F."/>
            <person name="Keeling P."/>
            <person name="Hampl V."/>
        </authorList>
    </citation>
    <scope>NUCLEOTIDE SEQUENCE [LARGE SCALE GENOMIC DNA]</scope>
    <source>
        <strain evidence="1">ST1C</strain>
    </source>
</reference>
<organism evidence="1 2">
    <name type="scientific">Streblomastix strix</name>
    <dbReference type="NCBI Taxonomy" id="222440"/>
    <lineage>
        <taxon>Eukaryota</taxon>
        <taxon>Metamonada</taxon>
        <taxon>Preaxostyla</taxon>
        <taxon>Oxymonadida</taxon>
        <taxon>Streblomastigidae</taxon>
        <taxon>Streblomastix</taxon>
    </lineage>
</organism>
<accession>A0A5J4V6F9</accession>
<sequence>MRGLAADEQRYLNTMQYAIDPIRHEEVEDFRISTGRPTTTYSYIYIPYNLNDPLLPFDIFGAFLILVLPLQAPLCRQ</sequence>
<protein>
    <submittedName>
        <fullName evidence="1">Uncharacterized protein</fullName>
    </submittedName>
</protein>
<dbReference type="Proteomes" id="UP000324800">
    <property type="component" value="Unassembled WGS sequence"/>
</dbReference>
<evidence type="ECO:0000313" key="1">
    <source>
        <dbReference type="EMBL" id="KAA6377920.1"/>
    </source>
</evidence>
<dbReference type="EMBL" id="SNRW01009490">
    <property type="protein sequence ID" value="KAA6377920.1"/>
    <property type="molecule type" value="Genomic_DNA"/>
</dbReference>
<feature type="non-terminal residue" evidence="1">
    <location>
        <position position="77"/>
    </location>
</feature>
<comment type="caution">
    <text evidence="1">The sequence shown here is derived from an EMBL/GenBank/DDBJ whole genome shotgun (WGS) entry which is preliminary data.</text>
</comment>
<proteinExistence type="predicted"/>